<evidence type="ECO:0000313" key="2">
    <source>
        <dbReference type="EMBL" id="MBB3224878.1"/>
    </source>
</evidence>
<dbReference type="Proteomes" id="UP000298763">
    <property type="component" value="Chromosome"/>
</dbReference>
<accession>A0A4P8HN99</accession>
<feature type="signal peptide" evidence="1">
    <location>
        <begin position="1"/>
        <end position="21"/>
    </location>
</feature>
<evidence type="ECO:0000313" key="5">
    <source>
        <dbReference type="Proteomes" id="UP000584325"/>
    </source>
</evidence>
<dbReference type="OrthoDB" id="8757758at2"/>
<gene>
    <name evidence="3" type="ORF">FCL38_12720</name>
    <name evidence="2" type="ORF">FHS02_005744</name>
</gene>
<name>A0A4P8HN99_9BURK</name>
<dbReference type="AlphaFoldDB" id="A0A4P8HN99"/>
<dbReference type="Proteomes" id="UP000584325">
    <property type="component" value="Unassembled WGS sequence"/>
</dbReference>
<dbReference type="NCBIfam" id="NF047650">
    <property type="entry name" value="lipo_NMCC_0638"/>
    <property type="match status" value="1"/>
</dbReference>
<feature type="chain" id="PRO_5044607271" evidence="1">
    <location>
        <begin position="22"/>
        <end position="166"/>
    </location>
</feature>
<evidence type="ECO:0000313" key="3">
    <source>
        <dbReference type="EMBL" id="QCP11179.1"/>
    </source>
</evidence>
<sequence length="166" mass="17703">MKYAWTMVVPAVLAVVNTAAAGAPEVPVEAFISLCMSAKGNPDVVANAALQRGFKVASPEQKARLMRAGGQGDAYVARDIALVVEKGRRMCTVFAKSDNPEATGKQLKDWLPPPSTGFTVQTEAVGDTTTQSTVMYRIGLAGKPFAAWVFSINKRPSLFNIAITLQ</sequence>
<protein>
    <submittedName>
        <fullName evidence="2">Xanthine dehydrogenase molybdopterin-binding subunit B</fullName>
    </submittedName>
</protein>
<dbReference type="EMBL" id="CP040017">
    <property type="protein sequence ID" value="QCP11179.1"/>
    <property type="molecule type" value="Genomic_DNA"/>
</dbReference>
<proteinExistence type="predicted"/>
<keyword evidence="4" id="KW-1185">Reference proteome</keyword>
<dbReference type="EMBL" id="JACHXS010000014">
    <property type="protein sequence ID" value="MBB3224878.1"/>
    <property type="molecule type" value="Genomic_DNA"/>
</dbReference>
<keyword evidence="1" id="KW-0732">Signal</keyword>
<reference evidence="3 4" key="1">
    <citation type="submission" date="2019-05" db="EMBL/GenBank/DDBJ databases">
        <title>Draft Genome Sequences of Six Type Strains of the Genus Massilia.</title>
        <authorList>
            <person name="Miess H."/>
            <person name="Frediansyhah A."/>
            <person name="Gross H."/>
        </authorList>
    </citation>
    <scope>NUCLEOTIDE SEQUENCE [LARGE SCALE GENOMIC DNA]</scope>
    <source>
        <strain evidence="3 4">DSMZ 26121</strain>
    </source>
</reference>
<organism evidence="2 5">
    <name type="scientific">Pseudoduganella umbonata</name>
    <dbReference type="NCBI Taxonomy" id="864828"/>
    <lineage>
        <taxon>Bacteria</taxon>
        <taxon>Pseudomonadati</taxon>
        <taxon>Pseudomonadota</taxon>
        <taxon>Betaproteobacteria</taxon>
        <taxon>Burkholderiales</taxon>
        <taxon>Oxalobacteraceae</taxon>
        <taxon>Telluria group</taxon>
        <taxon>Pseudoduganella</taxon>
    </lineage>
</organism>
<dbReference type="RefSeq" id="WP_137314043.1">
    <property type="nucleotide sequence ID" value="NZ_CP040017.1"/>
</dbReference>
<evidence type="ECO:0000313" key="4">
    <source>
        <dbReference type="Proteomes" id="UP000298763"/>
    </source>
</evidence>
<reference evidence="2 5" key="2">
    <citation type="submission" date="2020-08" db="EMBL/GenBank/DDBJ databases">
        <title>Genomic Encyclopedia of Type Strains, Phase III (KMG-III): the genomes of soil and plant-associated and newly described type strains.</title>
        <authorList>
            <person name="Whitman W."/>
        </authorList>
    </citation>
    <scope>NUCLEOTIDE SEQUENCE [LARGE SCALE GENOMIC DNA]</scope>
    <source>
        <strain evidence="2 5">CECT 7753</strain>
    </source>
</reference>
<evidence type="ECO:0000256" key="1">
    <source>
        <dbReference type="SAM" id="SignalP"/>
    </source>
</evidence>